<dbReference type="InterPro" id="IPR011650">
    <property type="entry name" value="Peptidase_M20_dimer"/>
</dbReference>
<feature type="domain" description="Peptidase M20 dimerisation" evidence="2">
    <location>
        <begin position="81"/>
        <end position="179"/>
    </location>
</feature>
<dbReference type="RefSeq" id="XP_007736682.1">
    <property type="nucleotide sequence ID" value="XM_007738492.1"/>
</dbReference>
<dbReference type="Proteomes" id="UP000019478">
    <property type="component" value="Unassembled WGS sequence"/>
</dbReference>
<dbReference type="InterPro" id="IPR017439">
    <property type="entry name" value="Amidohydrolase"/>
</dbReference>
<dbReference type="SUPFAM" id="SSF55031">
    <property type="entry name" value="Bacterial exopeptidase dimerisation domain"/>
    <property type="match status" value="1"/>
</dbReference>
<dbReference type="Gene3D" id="3.40.630.10">
    <property type="entry name" value="Zn peptidases"/>
    <property type="match status" value="2"/>
</dbReference>
<protein>
    <submittedName>
        <fullName evidence="3">Hippurate hydrolase</fullName>
    </submittedName>
</protein>
<comment type="similarity">
    <text evidence="1">Belongs to the peptidase M20A family.</text>
</comment>
<evidence type="ECO:0000313" key="3">
    <source>
        <dbReference type="EMBL" id="EXJ80108.1"/>
    </source>
</evidence>
<evidence type="ECO:0000256" key="1">
    <source>
        <dbReference type="ARBA" id="ARBA00006247"/>
    </source>
</evidence>
<dbReference type="GO" id="GO:0016787">
    <property type="term" value="F:hydrolase activity"/>
    <property type="evidence" value="ECO:0007669"/>
    <property type="project" value="UniProtKB-KW"/>
</dbReference>
<dbReference type="InterPro" id="IPR036264">
    <property type="entry name" value="Bact_exopeptidase_dim_dom"/>
</dbReference>
<evidence type="ECO:0000313" key="4">
    <source>
        <dbReference type="Proteomes" id="UP000019478"/>
    </source>
</evidence>
<reference evidence="3 4" key="1">
    <citation type="submission" date="2013-03" db="EMBL/GenBank/DDBJ databases">
        <title>The Genome Sequence of Capronia epimyces CBS 606.96.</title>
        <authorList>
            <consortium name="The Broad Institute Genomics Platform"/>
            <person name="Cuomo C."/>
            <person name="de Hoog S."/>
            <person name="Gorbushina A."/>
            <person name="Walker B."/>
            <person name="Young S.K."/>
            <person name="Zeng Q."/>
            <person name="Gargeya S."/>
            <person name="Fitzgerald M."/>
            <person name="Haas B."/>
            <person name="Abouelleil A."/>
            <person name="Allen A.W."/>
            <person name="Alvarado L."/>
            <person name="Arachchi H.M."/>
            <person name="Berlin A.M."/>
            <person name="Chapman S.B."/>
            <person name="Gainer-Dewar J."/>
            <person name="Goldberg J."/>
            <person name="Griggs A."/>
            <person name="Gujja S."/>
            <person name="Hansen M."/>
            <person name="Howarth C."/>
            <person name="Imamovic A."/>
            <person name="Ireland A."/>
            <person name="Larimer J."/>
            <person name="McCowan C."/>
            <person name="Murphy C."/>
            <person name="Pearson M."/>
            <person name="Poon T.W."/>
            <person name="Priest M."/>
            <person name="Roberts A."/>
            <person name="Saif S."/>
            <person name="Shea T."/>
            <person name="Sisk P."/>
            <person name="Sykes S."/>
            <person name="Wortman J."/>
            <person name="Nusbaum C."/>
            <person name="Birren B."/>
        </authorList>
    </citation>
    <scope>NUCLEOTIDE SEQUENCE [LARGE SCALE GENOMIC DNA]</scope>
    <source>
        <strain evidence="3 4">CBS 606.96</strain>
    </source>
</reference>
<dbReference type="EMBL" id="AMGY01000007">
    <property type="protein sequence ID" value="EXJ80108.1"/>
    <property type="molecule type" value="Genomic_DNA"/>
</dbReference>
<dbReference type="OrthoDB" id="6119954at2759"/>
<dbReference type="PANTHER" id="PTHR11014:SF63">
    <property type="entry name" value="METALLOPEPTIDASE, PUTATIVE (AFU_ORTHOLOGUE AFUA_6G09600)-RELATED"/>
    <property type="match status" value="1"/>
</dbReference>
<dbReference type="InterPro" id="IPR002933">
    <property type="entry name" value="Peptidase_M20"/>
</dbReference>
<dbReference type="PANTHER" id="PTHR11014">
    <property type="entry name" value="PEPTIDASE M20 FAMILY MEMBER"/>
    <property type="match status" value="1"/>
</dbReference>
<proteinExistence type="inferred from homology"/>
<organism evidence="3 4">
    <name type="scientific">Capronia epimyces CBS 606.96</name>
    <dbReference type="NCBI Taxonomy" id="1182542"/>
    <lineage>
        <taxon>Eukaryota</taxon>
        <taxon>Fungi</taxon>
        <taxon>Dikarya</taxon>
        <taxon>Ascomycota</taxon>
        <taxon>Pezizomycotina</taxon>
        <taxon>Eurotiomycetes</taxon>
        <taxon>Chaetothyriomycetidae</taxon>
        <taxon>Chaetothyriales</taxon>
        <taxon>Herpotrichiellaceae</taxon>
        <taxon>Capronia</taxon>
    </lineage>
</organism>
<dbReference type="HOGENOM" id="CLU_023257_6_0_1"/>
<sequence length="308" mass="33428">MHITCLLAATDILVTKARDQWCGTLIVLFQPAEERGTGALAMIADGLSNKIPKPDYLFGQHIVANLPAGMIGLRNDTIMAGAESMRCKIHGRGGHASQPHRLIDAGVLAANCVIRLQQIVSRELAPSETAVVTAVPLSAAAAENIIPNDLELGIDIRFVTSSTRDQLLKSIYRIINAECQASNAPQPPEFTTTRRFPLTINDLKTTNLLKGGFAEHFGPMFNPEITVSTIAEDFPYLAQGQPYVFWHLGCSDSTTFDLEGRHDSDLPPVPMNHSSGFKPLIQPTLRAGIEALLIAALTCFRRPLVPSL</sequence>
<gene>
    <name evidence="3" type="ORF">A1O3_08394</name>
</gene>
<dbReference type="GeneID" id="19172482"/>
<dbReference type="AlphaFoldDB" id="W9XIR0"/>
<keyword evidence="4" id="KW-1185">Reference proteome</keyword>
<dbReference type="STRING" id="1182542.W9XIR0"/>
<name>W9XIR0_9EURO</name>
<dbReference type="Pfam" id="PF07687">
    <property type="entry name" value="M20_dimer"/>
    <property type="match status" value="1"/>
</dbReference>
<comment type="caution">
    <text evidence="3">The sequence shown here is derived from an EMBL/GenBank/DDBJ whole genome shotgun (WGS) entry which is preliminary data.</text>
</comment>
<accession>W9XIR0</accession>
<keyword evidence="3" id="KW-0378">Hydrolase</keyword>
<dbReference type="SUPFAM" id="SSF53187">
    <property type="entry name" value="Zn-dependent exopeptidases"/>
    <property type="match status" value="1"/>
</dbReference>
<evidence type="ECO:0000259" key="2">
    <source>
        <dbReference type="Pfam" id="PF07687"/>
    </source>
</evidence>
<dbReference type="eggNOG" id="ENOG502QQEM">
    <property type="taxonomic scope" value="Eukaryota"/>
</dbReference>
<dbReference type="Pfam" id="PF01546">
    <property type="entry name" value="Peptidase_M20"/>
    <property type="match status" value="1"/>
</dbReference>